<name>A0ABC8VC84_9POAL</name>
<dbReference type="InterPro" id="IPR036047">
    <property type="entry name" value="F-box-like_dom_sf"/>
</dbReference>
<keyword evidence="3" id="KW-1185">Reference proteome</keyword>
<dbReference type="EMBL" id="OZ075111">
    <property type="protein sequence ID" value="CAL4887863.1"/>
    <property type="molecule type" value="Genomic_DNA"/>
</dbReference>
<evidence type="ECO:0000259" key="1">
    <source>
        <dbReference type="Pfam" id="PF00646"/>
    </source>
</evidence>
<dbReference type="Proteomes" id="UP001497457">
    <property type="component" value="Chromosome 1b"/>
</dbReference>
<dbReference type="PANTHER" id="PTHR32133:SF134">
    <property type="entry name" value="OS05G0320100 PROTEIN"/>
    <property type="match status" value="1"/>
</dbReference>
<evidence type="ECO:0000313" key="3">
    <source>
        <dbReference type="Proteomes" id="UP001497457"/>
    </source>
</evidence>
<evidence type="ECO:0000313" key="2">
    <source>
        <dbReference type="EMBL" id="CAL4887863.1"/>
    </source>
</evidence>
<organism evidence="2 3">
    <name type="scientific">Urochloa decumbens</name>
    <dbReference type="NCBI Taxonomy" id="240449"/>
    <lineage>
        <taxon>Eukaryota</taxon>
        <taxon>Viridiplantae</taxon>
        <taxon>Streptophyta</taxon>
        <taxon>Embryophyta</taxon>
        <taxon>Tracheophyta</taxon>
        <taxon>Spermatophyta</taxon>
        <taxon>Magnoliopsida</taxon>
        <taxon>Liliopsida</taxon>
        <taxon>Poales</taxon>
        <taxon>Poaceae</taxon>
        <taxon>PACMAD clade</taxon>
        <taxon>Panicoideae</taxon>
        <taxon>Panicodae</taxon>
        <taxon>Paniceae</taxon>
        <taxon>Melinidinae</taxon>
        <taxon>Urochloa</taxon>
    </lineage>
</organism>
<accession>A0ABC8VC84</accession>
<dbReference type="AlphaFoldDB" id="A0ABC8VC84"/>
<reference evidence="3" key="1">
    <citation type="submission" date="2024-06" db="EMBL/GenBank/DDBJ databases">
        <authorList>
            <person name="Ryan C."/>
        </authorList>
    </citation>
    <scope>NUCLEOTIDE SEQUENCE [LARGE SCALE GENOMIC DNA]</scope>
</reference>
<dbReference type="Pfam" id="PF00646">
    <property type="entry name" value="F-box"/>
    <property type="match status" value="1"/>
</dbReference>
<protein>
    <recommendedName>
        <fullName evidence="1">F-box domain-containing protein</fullName>
    </recommendedName>
</protein>
<sequence length="433" mass="48821">MRRRSVSPAAAALAPLPDNDDMLEEILLRLPPRPSSLPRASFVCKRWLRLVSDPRFLRRFRAFHRRNPPLLGFFQGHDVLHFIPALDPPNRIPSARFSHAPLPRGHDWRFLGCRHGLALLLNRMRLEVTVWDPVAGDQRVTNQGAQASIKYKETPEAEEEAEPENAQRRVAVPPELLNSEGAKVVRQGALLCDCEDGRVPLEAFKVVLLADDWQRDGDAQVFASIYLYESETSVWSNLTSTSIRDPPSTSKPSILVGNSFCWLLLRFVHGVFHGYGNGDILEFNLGSKSLSVIKHLDGAHVTEKSCFQILRMGASGLGLAILSDGNIQLWERNSDSVSVARWMLHQTIDLGKLLSLAKPLSLGPSMKALWLEIQGYEEDGHVIFISTVCQLYMIQLKTMEFRVLFDGNLMSTYHPYTSFYATESRDRSFPAQY</sequence>
<dbReference type="InterPro" id="IPR001810">
    <property type="entry name" value="F-box_dom"/>
</dbReference>
<feature type="domain" description="F-box" evidence="1">
    <location>
        <begin position="20"/>
        <end position="58"/>
    </location>
</feature>
<dbReference type="SUPFAM" id="SSF81383">
    <property type="entry name" value="F-box domain"/>
    <property type="match status" value="1"/>
</dbReference>
<gene>
    <name evidence="2" type="ORF">URODEC1_LOCUS1973</name>
</gene>
<reference evidence="2 3" key="2">
    <citation type="submission" date="2024-10" db="EMBL/GenBank/DDBJ databases">
        <authorList>
            <person name="Ryan C."/>
        </authorList>
    </citation>
    <scope>NUCLEOTIDE SEQUENCE [LARGE SCALE GENOMIC DNA]</scope>
</reference>
<dbReference type="Gene3D" id="1.20.1280.50">
    <property type="match status" value="1"/>
</dbReference>
<dbReference type="PANTHER" id="PTHR32133">
    <property type="entry name" value="OS07G0120400 PROTEIN"/>
    <property type="match status" value="1"/>
</dbReference>
<proteinExistence type="predicted"/>